<protein>
    <submittedName>
        <fullName evidence="3">DNA-binding MarR family transcriptional regulator</fullName>
    </submittedName>
</protein>
<keyword evidence="5" id="KW-1185">Reference proteome</keyword>
<name>A0A7Y9JZF5_9CELL</name>
<dbReference type="Proteomes" id="UP000577956">
    <property type="component" value="Unassembled WGS sequence"/>
</dbReference>
<dbReference type="SMART" id="SM00347">
    <property type="entry name" value="HTH_MARR"/>
    <property type="match status" value="1"/>
</dbReference>
<dbReference type="EMBL" id="BONN01000003">
    <property type="protein sequence ID" value="GIG32480.1"/>
    <property type="molecule type" value="Genomic_DNA"/>
</dbReference>
<sequence>MTERDELTSRLQVLSEQEATQTALFQQVAAARYGLGVTDMKALSILLREGPQTAGALMARLHVTSGAVTGVVDRLSGAGLVRREHDPSDRRRVVVSVLPEGLAEREDVYAGIGQAFQELYASYTLEELRFLARHLERSVEITTEQTAIVAGRD</sequence>
<reference evidence="2 5" key="2">
    <citation type="submission" date="2021-01" db="EMBL/GenBank/DDBJ databases">
        <title>Whole genome shotgun sequence of Cellulomonas oligotrophica NBRC 109435.</title>
        <authorList>
            <person name="Komaki H."/>
            <person name="Tamura T."/>
        </authorList>
    </citation>
    <scope>NUCLEOTIDE SEQUENCE [LARGE SCALE GENOMIC DNA]</scope>
    <source>
        <strain evidence="2 5">NBRC 109435</strain>
    </source>
</reference>
<dbReference type="Gene3D" id="1.10.10.10">
    <property type="entry name" value="Winged helix-like DNA-binding domain superfamily/Winged helix DNA-binding domain"/>
    <property type="match status" value="1"/>
</dbReference>
<reference evidence="3 4" key="1">
    <citation type="submission" date="2020-07" db="EMBL/GenBank/DDBJ databases">
        <title>Sequencing the genomes of 1000 actinobacteria strains.</title>
        <authorList>
            <person name="Klenk H.-P."/>
        </authorList>
    </citation>
    <scope>NUCLEOTIDE SEQUENCE [LARGE SCALE GENOMIC DNA]</scope>
    <source>
        <strain evidence="3 4">DSM 24482</strain>
    </source>
</reference>
<dbReference type="InterPro" id="IPR036388">
    <property type="entry name" value="WH-like_DNA-bd_sf"/>
</dbReference>
<dbReference type="PANTHER" id="PTHR33164">
    <property type="entry name" value="TRANSCRIPTIONAL REGULATOR, MARR FAMILY"/>
    <property type="match status" value="1"/>
</dbReference>
<dbReference type="AlphaFoldDB" id="A0A7Y9JZF5"/>
<dbReference type="PROSITE" id="PS50995">
    <property type="entry name" value="HTH_MARR_2"/>
    <property type="match status" value="1"/>
</dbReference>
<dbReference type="Pfam" id="PF01047">
    <property type="entry name" value="MarR"/>
    <property type="match status" value="1"/>
</dbReference>
<evidence type="ECO:0000313" key="5">
    <source>
        <dbReference type="Proteomes" id="UP000618382"/>
    </source>
</evidence>
<proteinExistence type="predicted"/>
<keyword evidence="3" id="KW-0238">DNA-binding</keyword>
<comment type="caution">
    <text evidence="3">The sequence shown here is derived from an EMBL/GenBank/DDBJ whole genome shotgun (WGS) entry which is preliminary data.</text>
</comment>
<dbReference type="InterPro" id="IPR036390">
    <property type="entry name" value="WH_DNA-bd_sf"/>
</dbReference>
<organism evidence="3 4">
    <name type="scientific">Cellulomonas oligotrophica</name>
    <dbReference type="NCBI Taxonomy" id="931536"/>
    <lineage>
        <taxon>Bacteria</taxon>
        <taxon>Bacillati</taxon>
        <taxon>Actinomycetota</taxon>
        <taxon>Actinomycetes</taxon>
        <taxon>Micrococcales</taxon>
        <taxon>Cellulomonadaceae</taxon>
        <taxon>Cellulomonas</taxon>
    </lineage>
</organism>
<evidence type="ECO:0000313" key="4">
    <source>
        <dbReference type="Proteomes" id="UP000577956"/>
    </source>
</evidence>
<dbReference type="EMBL" id="JACCBK010000001">
    <property type="protein sequence ID" value="NYD86734.1"/>
    <property type="molecule type" value="Genomic_DNA"/>
</dbReference>
<accession>A0A7Y9JZF5</accession>
<dbReference type="GO" id="GO:0003700">
    <property type="term" value="F:DNA-binding transcription factor activity"/>
    <property type="evidence" value="ECO:0007669"/>
    <property type="project" value="InterPro"/>
</dbReference>
<gene>
    <name evidence="3" type="ORF">BKA21_002283</name>
    <name evidence="2" type="ORF">Col01nite_16390</name>
</gene>
<dbReference type="GO" id="GO:0003677">
    <property type="term" value="F:DNA binding"/>
    <property type="evidence" value="ECO:0007669"/>
    <property type="project" value="UniProtKB-KW"/>
</dbReference>
<feature type="domain" description="HTH marR-type" evidence="1">
    <location>
        <begin position="4"/>
        <end position="140"/>
    </location>
</feature>
<dbReference type="InterPro" id="IPR000835">
    <property type="entry name" value="HTH_MarR-typ"/>
</dbReference>
<dbReference type="GO" id="GO:0006950">
    <property type="term" value="P:response to stress"/>
    <property type="evidence" value="ECO:0007669"/>
    <property type="project" value="TreeGrafter"/>
</dbReference>
<dbReference type="SUPFAM" id="SSF46785">
    <property type="entry name" value="Winged helix' DNA-binding domain"/>
    <property type="match status" value="1"/>
</dbReference>
<dbReference type="Proteomes" id="UP000618382">
    <property type="component" value="Unassembled WGS sequence"/>
</dbReference>
<dbReference type="PANTHER" id="PTHR33164:SF106">
    <property type="entry name" value="TRANSCRIPTIONAL REGULATORY PROTEIN"/>
    <property type="match status" value="1"/>
</dbReference>
<evidence type="ECO:0000313" key="2">
    <source>
        <dbReference type="EMBL" id="GIG32480.1"/>
    </source>
</evidence>
<dbReference type="RefSeq" id="WP_170209019.1">
    <property type="nucleotide sequence ID" value="NZ_BAABFI010000001.1"/>
</dbReference>
<dbReference type="InterPro" id="IPR039422">
    <property type="entry name" value="MarR/SlyA-like"/>
</dbReference>
<evidence type="ECO:0000259" key="1">
    <source>
        <dbReference type="PROSITE" id="PS50995"/>
    </source>
</evidence>
<evidence type="ECO:0000313" key="3">
    <source>
        <dbReference type="EMBL" id="NYD86734.1"/>
    </source>
</evidence>